<accession>A0A2N5XRG1</accession>
<dbReference type="Pfam" id="PF14229">
    <property type="entry name" value="DUF4332"/>
    <property type="match status" value="1"/>
</dbReference>
<proteinExistence type="predicted"/>
<evidence type="ECO:0000256" key="1">
    <source>
        <dbReference type="SAM" id="Coils"/>
    </source>
</evidence>
<evidence type="ECO:0000313" key="4">
    <source>
        <dbReference type="Proteomes" id="UP000234881"/>
    </source>
</evidence>
<name>A0A2N5XRG1_9HYPH</name>
<feature type="coiled-coil region" evidence="1">
    <location>
        <begin position="87"/>
        <end position="114"/>
    </location>
</feature>
<dbReference type="OrthoDB" id="9794786at2"/>
<dbReference type="InterPro" id="IPR025567">
    <property type="entry name" value="DUF4332"/>
</dbReference>
<dbReference type="Proteomes" id="UP000234881">
    <property type="component" value="Unassembled WGS sequence"/>
</dbReference>
<sequence>MSSYPIAKIEGIGPTYAEKLKAVGISNTKKYLERAKDAVGRKALEEETEIDHKRILKWANMSDLMRIKGVGEEYSELLEAAGVDTVKELRNRNAANLTKAMKEANDEKKLVRQVPAQSNVEKWVAQAKELPPMMTY</sequence>
<gene>
    <name evidence="3" type="ORF">C0081_13265</name>
</gene>
<evidence type="ECO:0000259" key="2">
    <source>
        <dbReference type="Pfam" id="PF14229"/>
    </source>
</evidence>
<protein>
    <submittedName>
        <fullName evidence="3">DUF4332 domain-containing protein</fullName>
    </submittedName>
</protein>
<dbReference type="AlphaFoldDB" id="A0A2N5XRG1"/>
<dbReference type="RefSeq" id="WP_101534298.1">
    <property type="nucleotide sequence ID" value="NZ_PKUQ01000022.1"/>
</dbReference>
<keyword evidence="1" id="KW-0175">Coiled coil</keyword>
<organism evidence="3 4">
    <name type="scientific">Cohaesibacter celericrescens</name>
    <dbReference type="NCBI Taxonomy" id="2067669"/>
    <lineage>
        <taxon>Bacteria</taxon>
        <taxon>Pseudomonadati</taxon>
        <taxon>Pseudomonadota</taxon>
        <taxon>Alphaproteobacteria</taxon>
        <taxon>Hyphomicrobiales</taxon>
        <taxon>Cohaesibacteraceae</taxon>
    </lineage>
</organism>
<dbReference type="EMBL" id="PKUQ01000022">
    <property type="protein sequence ID" value="PLW77008.1"/>
    <property type="molecule type" value="Genomic_DNA"/>
</dbReference>
<reference evidence="3 4" key="1">
    <citation type="submission" date="2018-01" db="EMBL/GenBank/DDBJ databases">
        <title>The draft genome sequence of Cohaesibacter sp. H1304.</title>
        <authorList>
            <person name="Wang N.-N."/>
            <person name="Du Z.-J."/>
        </authorList>
    </citation>
    <scope>NUCLEOTIDE SEQUENCE [LARGE SCALE GENOMIC DNA]</scope>
    <source>
        <strain evidence="3 4">H1304</strain>
    </source>
</reference>
<evidence type="ECO:0000313" key="3">
    <source>
        <dbReference type="EMBL" id="PLW77008.1"/>
    </source>
</evidence>
<keyword evidence="4" id="KW-1185">Reference proteome</keyword>
<feature type="domain" description="DUF4332" evidence="2">
    <location>
        <begin position="10"/>
        <end position="130"/>
    </location>
</feature>
<comment type="caution">
    <text evidence="3">The sequence shown here is derived from an EMBL/GenBank/DDBJ whole genome shotgun (WGS) entry which is preliminary data.</text>
</comment>
<dbReference type="Gene3D" id="1.10.150.20">
    <property type="entry name" value="5' to 3' exonuclease, C-terminal subdomain"/>
    <property type="match status" value="2"/>
</dbReference>